<accession>A0A538SYY1</accession>
<proteinExistence type="predicted"/>
<comment type="cofactor">
    <cofactor evidence="1">
        <name>Mg(2+)</name>
        <dbReference type="ChEBI" id="CHEBI:18420"/>
    </cofactor>
</comment>
<dbReference type="PRINTS" id="PR00413">
    <property type="entry name" value="HADHALOGNASE"/>
</dbReference>
<dbReference type="Proteomes" id="UP000316852">
    <property type="component" value="Unassembled WGS sequence"/>
</dbReference>
<evidence type="ECO:0000313" key="6">
    <source>
        <dbReference type="Proteomes" id="UP000316852"/>
    </source>
</evidence>
<keyword evidence="4" id="KW-0460">Magnesium</keyword>
<dbReference type="NCBIfam" id="TIGR01549">
    <property type="entry name" value="HAD-SF-IA-v1"/>
    <property type="match status" value="1"/>
</dbReference>
<organism evidence="5 6">
    <name type="scientific">Eiseniibacteriota bacterium</name>
    <dbReference type="NCBI Taxonomy" id="2212470"/>
    <lineage>
        <taxon>Bacteria</taxon>
        <taxon>Candidatus Eiseniibacteriota</taxon>
    </lineage>
</organism>
<dbReference type="GO" id="GO:0046872">
    <property type="term" value="F:metal ion binding"/>
    <property type="evidence" value="ECO:0007669"/>
    <property type="project" value="UniProtKB-KW"/>
</dbReference>
<evidence type="ECO:0000256" key="2">
    <source>
        <dbReference type="ARBA" id="ARBA00022723"/>
    </source>
</evidence>
<keyword evidence="3 5" id="KW-0378">Hydrolase</keyword>
<dbReference type="AlphaFoldDB" id="A0A538SYY1"/>
<evidence type="ECO:0000256" key="1">
    <source>
        <dbReference type="ARBA" id="ARBA00001946"/>
    </source>
</evidence>
<name>A0A538SYY1_UNCEI</name>
<dbReference type="EMBL" id="VBOW01000089">
    <property type="protein sequence ID" value="TMQ56603.1"/>
    <property type="molecule type" value="Genomic_DNA"/>
</dbReference>
<dbReference type="InterPro" id="IPR036412">
    <property type="entry name" value="HAD-like_sf"/>
</dbReference>
<reference evidence="5 6" key="1">
    <citation type="journal article" date="2019" name="Nat. Microbiol.">
        <title>Mediterranean grassland soil C-N compound turnover is dependent on rainfall and depth, and is mediated by genomically divergent microorganisms.</title>
        <authorList>
            <person name="Diamond S."/>
            <person name="Andeer P.F."/>
            <person name="Li Z."/>
            <person name="Crits-Christoph A."/>
            <person name="Burstein D."/>
            <person name="Anantharaman K."/>
            <person name="Lane K.R."/>
            <person name="Thomas B.C."/>
            <person name="Pan C."/>
            <person name="Northen T.R."/>
            <person name="Banfield J.F."/>
        </authorList>
    </citation>
    <scope>NUCLEOTIDE SEQUENCE [LARGE SCALE GENOMIC DNA]</scope>
    <source>
        <strain evidence="5">WS_6</strain>
    </source>
</reference>
<protein>
    <submittedName>
        <fullName evidence="5">HAD family hydrolase</fullName>
    </submittedName>
</protein>
<dbReference type="NCBIfam" id="TIGR01509">
    <property type="entry name" value="HAD-SF-IA-v3"/>
    <property type="match status" value="1"/>
</dbReference>
<dbReference type="InterPro" id="IPR051400">
    <property type="entry name" value="HAD-like_hydrolase"/>
</dbReference>
<gene>
    <name evidence="5" type="ORF">E6K76_12380</name>
</gene>
<evidence type="ECO:0000313" key="5">
    <source>
        <dbReference type="EMBL" id="TMQ56603.1"/>
    </source>
</evidence>
<dbReference type="GO" id="GO:0044281">
    <property type="term" value="P:small molecule metabolic process"/>
    <property type="evidence" value="ECO:0007669"/>
    <property type="project" value="UniProtKB-ARBA"/>
</dbReference>
<dbReference type="InterPro" id="IPR023214">
    <property type="entry name" value="HAD_sf"/>
</dbReference>
<dbReference type="SUPFAM" id="SSF56784">
    <property type="entry name" value="HAD-like"/>
    <property type="match status" value="1"/>
</dbReference>
<dbReference type="InterPro" id="IPR006439">
    <property type="entry name" value="HAD-SF_hydro_IA"/>
</dbReference>
<dbReference type="PANTHER" id="PTHR46470">
    <property type="entry name" value="N-ACYLNEURAMINATE-9-PHOSPHATASE"/>
    <property type="match status" value="1"/>
</dbReference>
<dbReference type="GO" id="GO:0016791">
    <property type="term" value="F:phosphatase activity"/>
    <property type="evidence" value="ECO:0007669"/>
    <property type="project" value="TreeGrafter"/>
</dbReference>
<comment type="caution">
    <text evidence="5">The sequence shown here is derived from an EMBL/GenBank/DDBJ whole genome shotgun (WGS) entry which is preliminary data.</text>
</comment>
<dbReference type="SFLD" id="SFLDS00003">
    <property type="entry name" value="Haloacid_Dehalogenase"/>
    <property type="match status" value="1"/>
</dbReference>
<dbReference type="Pfam" id="PF00702">
    <property type="entry name" value="Hydrolase"/>
    <property type="match status" value="1"/>
</dbReference>
<evidence type="ECO:0000256" key="4">
    <source>
        <dbReference type="ARBA" id="ARBA00022842"/>
    </source>
</evidence>
<dbReference type="PANTHER" id="PTHR46470:SF2">
    <property type="entry name" value="GLYCERALDEHYDE 3-PHOSPHATE PHOSPHATASE"/>
    <property type="match status" value="1"/>
</dbReference>
<dbReference type="Gene3D" id="3.40.50.1000">
    <property type="entry name" value="HAD superfamily/HAD-like"/>
    <property type="match status" value="1"/>
</dbReference>
<dbReference type="SFLD" id="SFLDG01129">
    <property type="entry name" value="C1.5:_HAD__Beta-PGM__Phosphata"/>
    <property type="match status" value="1"/>
</dbReference>
<sequence length="286" mass="30834">MTGSGGGVYASRVATLNRPRLLLESRQELSDLRGVIFDYGNTLVRLDPGVRSLRSDYADVVARPGAERLGAYLAASGALAAGTDGDFVERFLEVRERNRRLAEAEGREIPGIVSLHETLLALPAAGAAVPVDLERALDEFFAAEVELIRPMPGAGKLLDALRERGLKLAMLSNATSGRYVAGVVDRMGWAGYFDPLVVSADVGVRKPRAEAFRVVLDRWGLLPREVAMVGDSLYHDIQGGQALGLVTIHFTAIPNALDPAYAGSVRPTFTVSSHEELHRVLLQPLP</sequence>
<evidence type="ECO:0000256" key="3">
    <source>
        <dbReference type="ARBA" id="ARBA00022801"/>
    </source>
</evidence>
<keyword evidence="2" id="KW-0479">Metal-binding</keyword>